<dbReference type="InterPro" id="IPR010994">
    <property type="entry name" value="RuvA_2-like"/>
</dbReference>
<dbReference type="GO" id="GO:0015627">
    <property type="term" value="C:type II protein secretion system complex"/>
    <property type="evidence" value="ECO:0007669"/>
    <property type="project" value="TreeGrafter"/>
</dbReference>
<evidence type="ECO:0000259" key="2">
    <source>
        <dbReference type="SMART" id="SM00278"/>
    </source>
</evidence>
<dbReference type="GO" id="GO:0003677">
    <property type="term" value="F:DNA binding"/>
    <property type="evidence" value="ECO:0007669"/>
    <property type="project" value="InterPro"/>
</dbReference>
<dbReference type="InterPro" id="IPR051675">
    <property type="entry name" value="Endo/Exo/Phosphatase_dom_1"/>
</dbReference>
<dbReference type="InterPro" id="IPR004509">
    <property type="entry name" value="Competence_ComEA_HhH"/>
</dbReference>
<dbReference type="Gene3D" id="1.10.150.280">
    <property type="entry name" value="AF1531-like domain"/>
    <property type="match status" value="1"/>
</dbReference>
<dbReference type="SMART" id="SM00278">
    <property type="entry name" value="HhH1"/>
    <property type="match status" value="2"/>
</dbReference>
<dbReference type="NCBIfam" id="TIGR00426">
    <property type="entry name" value="competence protein ComEA helix-hairpin-helix repeat region"/>
    <property type="match status" value="1"/>
</dbReference>
<feature type="domain" description="Helix-hairpin-helix DNA-binding motif class 1" evidence="2">
    <location>
        <begin position="183"/>
        <end position="202"/>
    </location>
</feature>
<dbReference type="InterPro" id="IPR003583">
    <property type="entry name" value="Hlx-hairpin-Hlx_DNA-bd_motif"/>
</dbReference>
<reference evidence="3" key="2">
    <citation type="submission" date="2021-09" db="EMBL/GenBank/DDBJ databases">
        <authorList>
            <person name="Gilroy R."/>
        </authorList>
    </citation>
    <scope>NUCLEOTIDE SEQUENCE</scope>
    <source>
        <strain evidence="3">CHK173-2145</strain>
    </source>
</reference>
<evidence type="ECO:0000313" key="4">
    <source>
        <dbReference type="Proteomes" id="UP000721920"/>
    </source>
</evidence>
<dbReference type="PANTHER" id="PTHR21180:SF32">
    <property type="entry name" value="ENDONUCLEASE_EXONUCLEASE_PHOSPHATASE FAMILY DOMAIN-CONTAINING PROTEIN 1"/>
    <property type="match status" value="1"/>
</dbReference>
<proteinExistence type="predicted"/>
<feature type="region of interest" description="Disordered" evidence="1">
    <location>
        <begin position="127"/>
        <end position="165"/>
    </location>
</feature>
<dbReference type="SUPFAM" id="SSF47781">
    <property type="entry name" value="RuvA domain 2-like"/>
    <property type="match status" value="1"/>
</dbReference>
<comment type="caution">
    <text evidence="3">The sequence shown here is derived from an EMBL/GenBank/DDBJ whole genome shotgun (WGS) entry which is preliminary data.</text>
</comment>
<dbReference type="Pfam" id="PF10531">
    <property type="entry name" value="SLBB"/>
    <property type="match status" value="1"/>
</dbReference>
<dbReference type="InterPro" id="IPR019554">
    <property type="entry name" value="Soluble_ligand-bd"/>
</dbReference>
<dbReference type="AlphaFoldDB" id="A0A921EYR8"/>
<gene>
    <name evidence="3" type="ORF">K8U88_03630</name>
</gene>
<dbReference type="GO" id="GO:0015628">
    <property type="term" value="P:protein secretion by the type II secretion system"/>
    <property type="evidence" value="ECO:0007669"/>
    <property type="project" value="TreeGrafter"/>
</dbReference>
<dbReference type="PANTHER" id="PTHR21180">
    <property type="entry name" value="ENDONUCLEASE/EXONUCLEASE/PHOSPHATASE FAMILY DOMAIN-CONTAINING PROTEIN 1"/>
    <property type="match status" value="1"/>
</dbReference>
<evidence type="ECO:0000256" key="1">
    <source>
        <dbReference type="SAM" id="MobiDB-lite"/>
    </source>
</evidence>
<feature type="domain" description="Helix-hairpin-helix DNA-binding motif class 1" evidence="2">
    <location>
        <begin position="213"/>
        <end position="232"/>
    </location>
</feature>
<evidence type="ECO:0000313" key="3">
    <source>
        <dbReference type="EMBL" id="HJE86658.1"/>
    </source>
</evidence>
<sequence>MQQVMMWWRGLSRRYQVMVGGGMLLVAGLIVWGGFVVSRPAPAALPATVPTQPVAQSQSSHTATVGSSLASQVSHHDTRVFVDVQGAVAHPGLYQFAAEMRVADAIKAAGGLTAKADRRQVNLASRLTDQQQLTIPQKGEHPATATSGSASAAAGQTGAHSGSAAAKSGESATVVNLNTATVADLQQLTGVGEKKAQKIVDYRTAHGSFQTVKDLAQVPGFGEKTVANLQDQLTT</sequence>
<protein>
    <submittedName>
        <fullName evidence="3">Helix-hairpin-helix domain-containing protein</fullName>
    </submittedName>
</protein>
<dbReference type="EMBL" id="DYXN01000057">
    <property type="protein sequence ID" value="HJE86658.1"/>
    <property type="molecule type" value="Genomic_DNA"/>
</dbReference>
<organism evidence="3 4">
    <name type="scientific">Levilactobacillus hammesii</name>
    <dbReference type="NCBI Taxonomy" id="267633"/>
    <lineage>
        <taxon>Bacteria</taxon>
        <taxon>Bacillati</taxon>
        <taxon>Bacillota</taxon>
        <taxon>Bacilli</taxon>
        <taxon>Lactobacillales</taxon>
        <taxon>Lactobacillaceae</taxon>
        <taxon>Levilactobacillus</taxon>
    </lineage>
</organism>
<dbReference type="GO" id="GO:0006281">
    <property type="term" value="P:DNA repair"/>
    <property type="evidence" value="ECO:0007669"/>
    <property type="project" value="InterPro"/>
</dbReference>
<accession>A0A921EYR8</accession>
<reference evidence="3" key="1">
    <citation type="journal article" date="2021" name="PeerJ">
        <title>Extensive microbial diversity within the chicken gut microbiome revealed by metagenomics and culture.</title>
        <authorList>
            <person name="Gilroy R."/>
            <person name="Ravi A."/>
            <person name="Getino M."/>
            <person name="Pursley I."/>
            <person name="Horton D.L."/>
            <person name="Alikhan N.F."/>
            <person name="Baker D."/>
            <person name="Gharbi K."/>
            <person name="Hall N."/>
            <person name="Watson M."/>
            <person name="Adriaenssens E.M."/>
            <person name="Foster-Nyarko E."/>
            <person name="Jarju S."/>
            <person name="Secka A."/>
            <person name="Antonio M."/>
            <person name="Oren A."/>
            <person name="Chaudhuri R.R."/>
            <person name="La Ragione R."/>
            <person name="Hildebrand F."/>
            <person name="Pallen M.J."/>
        </authorList>
    </citation>
    <scope>NUCLEOTIDE SEQUENCE</scope>
    <source>
        <strain evidence="3">CHK173-2145</strain>
    </source>
</reference>
<dbReference type="Proteomes" id="UP000721920">
    <property type="component" value="Unassembled WGS sequence"/>
</dbReference>
<feature type="compositionally biased region" description="Low complexity" evidence="1">
    <location>
        <begin position="143"/>
        <end position="165"/>
    </location>
</feature>
<dbReference type="Pfam" id="PF12836">
    <property type="entry name" value="HHH_3"/>
    <property type="match status" value="1"/>
</dbReference>
<name>A0A921EYR8_9LACO</name>